<dbReference type="SUPFAM" id="SSF55486">
    <property type="entry name" value="Metalloproteases ('zincins'), catalytic domain"/>
    <property type="match status" value="1"/>
</dbReference>
<evidence type="ECO:0000256" key="4">
    <source>
        <dbReference type="ARBA" id="ARBA00022722"/>
    </source>
</evidence>
<feature type="binding site" evidence="9">
    <location>
        <position position="134"/>
    </location>
    <ligand>
        <name>Zn(2+)</name>
        <dbReference type="ChEBI" id="CHEBI:29105"/>
        <note>catalytic</note>
    </ligand>
</feature>
<keyword evidence="3 9" id="KW-0698">rRNA processing</keyword>
<dbReference type="GO" id="GO:0004222">
    <property type="term" value="F:metalloendopeptidase activity"/>
    <property type="evidence" value="ECO:0007669"/>
    <property type="project" value="InterPro"/>
</dbReference>
<organism evidence="10 11">
    <name type="scientific">Prochlorothrix hollandica PCC 9006 = CALU 1027</name>
    <dbReference type="NCBI Taxonomy" id="317619"/>
    <lineage>
        <taxon>Bacteria</taxon>
        <taxon>Bacillati</taxon>
        <taxon>Cyanobacteriota</taxon>
        <taxon>Cyanophyceae</taxon>
        <taxon>Prochlorotrichales</taxon>
        <taxon>Prochlorotrichaceae</taxon>
        <taxon>Prochlorothrix</taxon>
    </lineage>
</organism>
<name>A0A0M2PS51_PROHO</name>
<evidence type="ECO:0000256" key="6">
    <source>
        <dbReference type="ARBA" id="ARBA00022759"/>
    </source>
</evidence>
<dbReference type="eggNOG" id="COG0319">
    <property type="taxonomic scope" value="Bacteria"/>
</dbReference>
<evidence type="ECO:0000256" key="3">
    <source>
        <dbReference type="ARBA" id="ARBA00022552"/>
    </source>
</evidence>
<evidence type="ECO:0000256" key="7">
    <source>
        <dbReference type="ARBA" id="ARBA00022801"/>
    </source>
</evidence>
<dbReference type="OrthoDB" id="9807740at2"/>
<dbReference type="Pfam" id="PF02130">
    <property type="entry name" value="YbeY"/>
    <property type="match status" value="1"/>
</dbReference>
<keyword evidence="11" id="KW-1185">Reference proteome</keyword>
<evidence type="ECO:0000256" key="2">
    <source>
        <dbReference type="ARBA" id="ARBA00022517"/>
    </source>
</evidence>
<comment type="function">
    <text evidence="9">Single strand-specific metallo-endoribonuclease involved in late-stage 70S ribosome quality control and in maturation of the 3' terminus of the 16S rRNA.</text>
</comment>
<feature type="binding site" evidence="9">
    <location>
        <position position="144"/>
    </location>
    <ligand>
        <name>Zn(2+)</name>
        <dbReference type="ChEBI" id="CHEBI:29105"/>
        <note>catalytic</note>
    </ligand>
</feature>
<keyword evidence="9" id="KW-0963">Cytoplasm</keyword>
<evidence type="ECO:0000313" key="11">
    <source>
        <dbReference type="Proteomes" id="UP000034681"/>
    </source>
</evidence>
<sequence>MGAMAAIAAPDTTPTLGVGTLTPAQWEAYFQDWLGFLRPSLPLPWQQVEEYELSLRFTDDREIQAFNHQYRQQDQATDVLAFAALEADYPVLSFGESPEPLYLGDIVIAVPTAQAQAQQQGHDLTTELMWLASHGFLHLLGWDHPDEAQLQAMLQQQQQLLTQVGYSPAQPSFCP</sequence>
<dbReference type="HAMAP" id="MF_00009">
    <property type="entry name" value="Endoribonucl_YbeY"/>
    <property type="match status" value="1"/>
</dbReference>
<dbReference type="EMBL" id="AJTX02000006">
    <property type="protein sequence ID" value="KKI99345.1"/>
    <property type="molecule type" value="Genomic_DNA"/>
</dbReference>
<dbReference type="PROSITE" id="PS01306">
    <property type="entry name" value="UPF0054"/>
    <property type="match status" value="1"/>
</dbReference>
<evidence type="ECO:0000256" key="8">
    <source>
        <dbReference type="ARBA" id="ARBA00022833"/>
    </source>
</evidence>
<dbReference type="Proteomes" id="UP000034681">
    <property type="component" value="Unassembled WGS sequence"/>
</dbReference>
<protein>
    <recommendedName>
        <fullName evidence="9">Endoribonuclease YbeY</fullName>
        <ecNumber evidence="9">3.1.-.-</ecNumber>
    </recommendedName>
</protein>
<dbReference type="PANTHER" id="PTHR46986:SF1">
    <property type="entry name" value="ENDORIBONUCLEASE YBEY, CHLOROPLASTIC"/>
    <property type="match status" value="1"/>
</dbReference>
<dbReference type="GO" id="GO:0004521">
    <property type="term" value="F:RNA endonuclease activity"/>
    <property type="evidence" value="ECO:0007669"/>
    <property type="project" value="UniProtKB-UniRule"/>
</dbReference>
<evidence type="ECO:0000256" key="9">
    <source>
        <dbReference type="HAMAP-Rule" id="MF_00009"/>
    </source>
</evidence>
<keyword evidence="6 9" id="KW-0255">Endonuclease</keyword>
<dbReference type="GO" id="GO:0005737">
    <property type="term" value="C:cytoplasm"/>
    <property type="evidence" value="ECO:0007669"/>
    <property type="project" value="UniProtKB-SubCell"/>
</dbReference>
<comment type="similarity">
    <text evidence="1 9">Belongs to the endoribonuclease YbeY family.</text>
</comment>
<dbReference type="NCBIfam" id="TIGR00043">
    <property type="entry name" value="rRNA maturation RNase YbeY"/>
    <property type="match status" value="1"/>
</dbReference>
<dbReference type="AlphaFoldDB" id="A0A0M2PS51"/>
<comment type="subcellular location">
    <subcellularLocation>
        <location evidence="9">Cytoplasm</location>
    </subcellularLocation>
</comment>
<dbReference type="STRING" id="317619.GCA_000332315_01893"/>
<proteinExistence type="inferred from homology"/>
<dbReference type="InterPro" id="IPR023091">
    <property type="entry name" value="MetalPrtase_cat_dom_sf_prd"/>
</dbReference>
<keyword evidence="7 9" id="KW-0378">Hydrolase</keyword>
<keyword evidence="8 9" id="KW-0862">Zinc</keyword>
<comment type="cofactor">
    <cofactor evidence="9">
        <name>Zn(2+)</name>
        <dbReference type="ChEBI" id="CHEBI:29105"/>
    </cofactor>
    <text evidence="9">Binds 1 zinc ion.</text>
</comment>
<dbReference type="GO" id="GO:0006364">
    <property type="term" value="P:rRNA processing"/>
    <property type="evidence" value="ECO:0007669"/>
    <property type="project" value="UniProtKB-UniRule"/>
</dbReference>
<gene>
    <name evidence="9" type="primary">ybeY</name>
    <name evidence="10" type="ORF">PROH_13810</name>
</gene>
<dbReference type="EC" id="3.1.-.-" evidence="9"/>
<dbReference type="PANTHER" id="PTHR46986">
    <property type="entry name" value="ENDORIBONUCLEASE YBEY, CHLOROPLASTIC"/>
    <property type="match status" value="1"/>
</dbReference>
<keyword evidence="4 9" id="KW-0540">Nuclease</keyword>
<reference evidence="10" key="1">
    <citation type="submission" date="2012-04" db="EMBL/GenBank/DDBJ databases">
        <authorList>
            <person name="Borisov I.G."/>
            <person name="Ivanikova N.V."/>
            <person name="Pinevich A.V."/>
        </authorList>
    </citation>
    <scope>NUCLEOTIDE SEQUENCE</scope>
    <source>
        <strain evidence="10">CALU 1027</strain>
    </source>
</reference>
<dbReference type="Gene3D" id="3.40.390.30">
    <property type="entry name" value="Metalloproteases ('zincins'), catalytic domain"/>
    <property type="match status" value="1"/>
</dbReference>
<keyword evidence="5 9" id="KW-0479">Metal-binding</keyword>
<dbReference type="InterPro" id="IPR002036">
    <property type="entry name" value="YbeY"/>
</dbReference>
<feature type="binding site" evidence="9">
    <location>
        <position position="138"/>
    </location>
    <ligand>
        <name>Zn(2+)</name>
        <dbReference type="ChEBI" id="CHEBI:29105"/>
        <note>catalytic</note>
    </ligand>
</feature>
<evidence type="ECO:0000256" key="1">
    <source>
        <dbReference type="ARBA" id="ARBA00010875"/>
    </source>
</evidence>
<dbReference type="GO" id="GO:0008270">
    <property type="term" value="F:zinc ion binding"/>
    <property type="evidence" value="ECO:0007669"/>
    <property type="project" value="UniProtKB-UniRule"/>
</dbReference>
<comment type="caution">
    <text evidence="10">The sequence shown here is derived from an EMBL/GenBank/DDBJ whole genome shotgun (WGS) entry which is preliminary data.</text>
</comment>
<accession>A0A0M2PS51</accession>
<keyword evidence="2 9" id="KW-0690">Ribosome biogenesis</keyword>
<evidence type="ECO:0000313" key="10">
    <source>
        <dbReference type="EMBL" id="KKI99345.1"/>
    </source>
</evidence>
<dbReference type="InterPro" id="IPR020549">
    <property type="entry name" value="YbeY_CS"/>
</dbReference>
<evidence type="ECO:0000256" key="5">
    <source>
        <dbReference type="ARBA" id="ARBA00022723"/>
    </source>
</evidence>